<dbReference type="PANTHER" id="PTHR24363:SF0">
    <property type="entry name" value="SERINE_THREONINE KINASE LIKE DOMAIN CONTAINING 1"/>
    <property type="match status" value="1"/>
</dbReference>
<dbReference type="PANTHER" id="PTHR24363">
    <property type="entry name" value="SERINE/THREONINE PROTEIN KINASE"/>
    <property type="match status" value="1"/>
</dbReference>
<evidence type="ECO:0000256" key="6">
    <source>
        <dbReference type="ARBA" id="ARBA00022840"/>
    </source>
</evidence>
<dbReference type="Proteomes" id="UP001300012">
    <property type="component" value="Unassembled WGS sequence"/>
</dbReference>
<dbReference type="PROSITE" id="PS00107">
    <property type="entry name" value="PROTEIN_KINASE_ATP"/>
    <property type="match status" value="1"/>
</dbReference>
<comment type="catalytic activity">
    <reaction evidence="7">
        <text>L-threonyl-[protein] + ATP = O-phospho-L-threonyl-[protein] + ADP + H(+)</text>
        <dbReference type="Rhea" id="RHEA:46608"/>
        <dbReference type="Rhea" id="RHEA-COMP:11060"/>
        <dbReference type="Rhea" id="RHEA-COMP:11605"/>
        <dbReference type="ChEBI" id="CHEBI:15378"/>
        <dbReference type="ChEBI" id="CHEBI:30013"/>
        <dbReference type="ChEBI" id="CHEBI:30616"/>
        <dbReference type="ChEBI" id="CHEBI:61977"/>
        <dbReference type="ChEBI" id="CHEBI:456216"/>
        <dbReference type="EC" id="2.7.11.1"/>
    </reaction>
</comment>
<keyword evidence="2" id="KW-0723">Serine/threonine-protein kinase</keyword>
<accession>A0ABT1YNI8</accession>
<dbReference type="EMBL" id="JANQBD010000022">
    <property type="protein sequence ID" value="MCR8634749.1"/>
    <property type="molecule type" value="Genomic_DNA"/>
</dbReference>
<evidence type="ECO:0000256" key="7">
    <source>
        <dbReference type="ARBA" id="ARBA00047899"/>
    </source>
</evidence>
<dbReference type="CDD" id="cd00180">
    <property type="entry name" value="PKc"/>
    <property type="match status" value="1"/>
</dbReference>
<keyword evidence="5 11" id="KW-0418">Kinase</keyword>
<evidence type="ECO:0000313" key="12">
    <source>
        <dbReference type="Proteomes" id="UP001300012"/>
    </source>
</evidence>
<keyword evidence="6 9" id="KW-0067">ATP-binding</keyword>
<feature type="binding site" evidence="9">
    <location>
        <position position="69"/>
    </location>
    <ligand>
        <name>ATP</name>
        <dbReference type="ChEBI" id="CHEBI:30616"/>
    </ligand>
</feature>
<dbReference type="InterPro" id="IPR000719">
    <property type="entry name" value="Prot_kinase_dom"/>
</dbReference>
<comment type="caution">
    <text evidence="11">The sequence shown here is derived from an EMBL/GenBank/DDBJ whole genome shotgun (WGS) entry which is preliminary data.</text>
</comment>
<gene>
    <name evidence="11" type="ORF">NV381_26470</name>
</gene>
<reference evidence="11 12" key="1">
    <citation type="submission" date="2022-08" db="EMBL/GenBank/DDBJ databases">
        <title>Paenibacillus endoradicis sp. nov., Paenibacillus radicibacter sp. nov and Paenibacillus pararadicis sp. nov., three cold-adapted plant growth-promoting bacteria isolated from root of Larix gmelinii in Great Khingan.</title>
        <authorList>
            <person name="Xue H."/>
        </authorList>
    </citation>
    <scope>NUCLEOTIDE SEQUENCE [LARGE SCALE GENOMIC DNA]</scope>
    <source>
        <strain evidence="11 12">N5-1-1-5</strain>
    </source>
</reference>
<dbReference type="InterPro" id="IPR017441">
    <property type="entry name" value="Protein_kinase_ATP_BS"/>
</dbReference>
<evidence type="ECO:0000313" key="11">
    <source>
        <dbReference type="EMBL" id="MCR8634749.1"/>
    </source>
</evidence>
<name>A0ABT1YNI8_9BACL</name>
<dbReference type="SUPFAM" id="SSF56112">
    <property type="entry name" value="Protein kinase-like (PK-like)"/>
    <property type="match status" value="1"/>
</dbReference>
<evidence type="ECO:0000256" key="4">
    <source>
        <dbReference type="ARBA" id="ARBA00022741"/>
    </source>
</evidence>
<dbReference type="EC" id="2.7.11.1" evidence="1"/>
<dbReference type="InterPro" id="IPR011009">
    <property type="entry name" value="Kinase-like_dom_sf"/>
</dbReference>
<keyword evidence="3" id="KW-0808">Transferase</keyword>
<dbReference type="GO" id="GO:0016301">
    <property type="term" value="F:kinase activity"/>
    <property type="evidence" value="ECO:0007669"/>
    <property type="project" value="UniProtKB-KW"/>
</dbReference>
<evidence type="ECO:0000256" key="5">
    <source>
        <dbReference type="ARBA" id="ARBA00022777"/>
    </source>
</evidence>
<keyword evidence="4 9" id="KW-0547">Nucleotide-binding</keyword>
<comment type="catalytic activity">
    <reaction evidence="8">
        <text>L-seryl-[protein] + ATP = O-phospho-L-seryl-[protein] + ADP + H(+)</text>
        <dbReference type="Rhea" id="RHEA:17989"/>
        <dbReference type="Rhea" id="RHEA-COMP:9863"/>
        <dbReference type="Rhea" id="RHEA-COMP:11604"/>
        <dbReference type="ChEBI" id="CHEBI:15378"/>
        <dbReference type="ChEBI" id="CHEBI:29999"/>
        <dbReference type="ChEBI" id="CHEBI:30616"/>
        <dbReference type="ChEBI" id="CHEBI:83421"/>
        <dbReference type="ChEBI" id="CHEBI:456216"/>
        <dbReference type="EC" id="2.7.11.1"/>
    </reaction>
</comment>
<protein>
    <recommendedName>
        <fullName evidence="1">non-specific serine/threonine protein kinase</fullName>
        <ecNumber evidence="1">2.7.11.1</ecNumber>
    </recommendedName>
</protein>
<evidence type="ECO:0000256" key="1">
    <source>
        <dbReference type="ARBA" id="ARBA00012513"/>
    </source>
</evidence>
<organism evidence="11 12">
    <name type="scientific">Paenibacillus radicis</name>
    <name type="common">ex Xue et al. 2023</name>
    <dbReference type="NCBI Taxonomy" id="2972489"/>
    <lineage>
        <taxon>Bacteria</taxon>
        <taxon>Bacillati</taxon>
        <taxon>Bacillota</taxon>
        <taxon>Bacilli</taxon>
        <taxon>Bacillales</taxon>
        <taxon>Paenibacillaceae</taxon>
        <taxon>Paenibacillus</taxon>
    </lineage>
</organism>
<dbReference type="RefSeq" id="WP_258216308.1">
    <property type="nucleotide sequence ID" value="NZ_JANQBD010000022.1"/>
</dbReference>
<evidence type="ECO:0000256" key="9">
    <source>
        <dbReference type="PROSITE-ProRule" id="PRU10141"/>
    </source>
</evidence>
<keyword evidence="12" id="KW-1185">Reference proteome</keyword>
<proteinExistence type="predicted"/>
<evidence type="ECO:0000256" key="2">
    <source>
        <dbReference type="ARBA" id="ARBA00022527"/>
    </source>
</evidence>
<feature type="domain" description="Protein kinase" evidence="10">
    <location>
        <begin position="40"/>
        <end position="293"/>
    </location>
</feature>
<evidence type="ECO:0000259" key="10">
    <source>
        <dbReference type="PROSITE" id="PS50011"/>
    </source>
</evidence>
<sequence length="293" mass="34037">MSIRYIWKQLWRSLNKKTNEAVRLWDDLWFREGSIITGRYRIERKLGMGSYGVAYLCRDVRSGQRCVMKRVTPLRGGTQRAQFIYAKETGMLELLSHPAIPALYSKFRYRNHLCFTMEFMEGKSLDTLLFQEQCTFTERESLLLIRRLLPIVAYMHSVGILHRDINIANVVVEGERVKLIDLGLARELANAESVVEDVLDVEADDPSEKILRRTIHVTSDYYAVGHLLLFLLYSTYDQKEQAPAGADRGWELELTLHPGTKKLLRRLLLTEQPYVNVQDIIIDVNQILLYLKT</sequence>
<evidence type="ECO:0000256" key="3">
    <source>
        <dbReference type="ARBA" id="ARBA00022679"/>
    </source>
</evidence>
<dbReference type="Gene3D" id="1.10.510.10">
    <property type="entry name" value="Transferase(Phosphotransferase) domain 1"/>
    <property type="match status" value="1"/>
</dbReference>
<dbReference type="Pfam" id="PF00069">
    <property type="entry name" value="Pkinase"/>
    <property type="match status" value="1"/>
</dbReference>
<evidence type="ECO:0000256" key="8">
    <source>
        <dbReference type="ARBA" id="ARBA00048679"/>
    </source>
</evidence>
<dbReference type="PROSITE" id="PS50011">
    <property type="entry name" value="PROTEIN_KINASE_DOM"/>
    <property type="match status" value="1"/>
</dbReference>